<accession>A0ACC2JKJ3</accession>
<keyword evidence="2" id="KW-1185">Reference proteome</keyword>
<gene>
    <name evidence="1" type="ORF">O1611_g5918</name>
</gene>
<protein>
    <submittedName>
        <fullName evidence="1">Uncharacterized protein</fullName>
    </submittedName>
</protein>
<reference evidence="1" key="1">
    <citation type="submission" date="2022-12" db="EMBL/GenBank/DDBJ databases">
        <title>Genome Sequence of Lasiodiplodia mahajangana.</title>
        <authorList>
            <person name="Buettner E."/>
        </authorList>
    </citation>
    <scope>NUCLEOTIDE SEQUENCE</scope>
    <source>
        <strain evidence="1">VT137</strain>
    </source>
</reference>
<organism evidence="1 2">
    <name type="scientific">Lasiodiplodia mahajangana</name>
    <dbReference type="NCBI Taxonomy" id="1108764"/>
    <lineage>
        <taxon>Eukaryota</taxon>
        <taxon>Fungi</taxon>
        <taxon>Dikarya</taxon>
        <taxon>Ascomycota</taxon>
        <taxon>Pezizomycotina</taxon>
        <taxon>Dothideomycetes</taxon>
        <taxon>Dothideomycetes incertae sedis</taxon>
        <taxon>Botryosphaeriales</taxon>
        <taxon>Botryosphaeriaceae</taxon>
        <taxon>Lasiodiplodia</taxon>
    </lineage>
</organism>
<sequence>MSKFLRGPRVGPIRWEATSYADAIKHLLRLSTAADDDDDDDNNDDDKGVQQQQQDVDVLRHWAILRILRLLHIPLLRDPDAAESYTSDDGFTLVVKAYEEAINALYDMGGKIEDATYYLHSS</sequence>
<evidence type="ECO:0000313" key="2">
    <source>
        <dbReference type="Proteomes" id="UP001153332"/>
    </source>
</evidence>
<proteinExistence type="predicted"/>
<name>A0ACC2JKJ3_9PEZI</name>
<dbReference type="EMBL" id="JAPUUL010001322">
    <property type="protein sequence ID" value="KAJ8127718.1"/>
    <property type="molecule type" value="Genomic_DNA"/>
</dbReference>
<dbReference type="Proteomes" id="UP001153332">
    <property type="component" value="Unassembled WGS sequence"/>
</dbReference>
<evidence type="ECO:0000313" key="1">
    <source>
        <dbReference type="EMBL" id="KAJ8127718.1"/>
    </source>
</evidence>
<comment type="caution">
    <text evidence="1">The sequence shown here is derived from an EMBL/GenBank/DDBJ whole genome shotgun (WGS) entry which is preliminary data.</text>
</comment>